<evidence type="ECO:0000256" key="1">
    <source>
        <dbReference type="ARBA" id="ARBA00022821"/>
    </source>
</evidence>
<evidence type="ECO:0000313" key="2">
    <source>
        <dbReference type="EMBL" id="KAK7280356.1"/>
    </source>
</evidence>
<organism evidence="2 3">
    <name type="scientific">Clitoria ternatea</name>
    <name type="common">Butterfly pea</name>
    <dbReference type="NCBI Taxonomy" id="43366"/>
    <lineage>
        <taxon>Eukaryota</taxon>
        <taxon>Viridiplantae</taxon>
        <taxon>Streptophyta</taxon>
        <taxon>Embryophyta</taxon>
        <taxon>Tracheophyta</taxon>
        <taxon>Spermatophyta</taxon>
        <taxon>Magnoliopsida</taxon>
        <taxon>eudicotyledons</taxon>
        <taxon>Gunneridae</taxon>
        <taxon>Pentapetalae</taxon>
        <taxon>rosids</taxon>
        <taxon>fabids</taxon>
        <taxon>Fabales</taxon>
        <taxon>Fabaceae</taxon>
        <taxon>Papilionoideae</taxon>
        <taxon>50 kb inversion clade</taxon>
        <taxon>NPAAA clade</taxon>
        <taxon>indigoferoid/millettioid clade</taxon>
        <taxon>Phaseoleae</taxon>
        <taxon>Clitoria</taxon>
    </lineage>
</organism>
<gene>
    <name evidence="2" type="ORF">RJT34_25419</name>
</gene>
<sequence length="200" mass="22958">MSHQVLETKPASLDACRVLRVHCRYQSTNGRVSRMLDLEGIIEALSDPNVYMIGVCGNHDDRMGNHLDTVVRRVTREGLFGVFVMVTITEKPNLRRILDEIANQLGFSYQKIEKKTNSFRGVFPGKTKKNKDLSEYARQLSDKIRTDQPKVLFILRDLHTKFDLSTIGVDHRFCKLIITSQSEDTLSNQMNAQRTFSLRL</sequence>
<dbReference type="InterPro" id="IPR050905">
    <property type="entry name" value="Plant_NBS-LRR"/>
</dbReference>
<accession>A0AAN9FSJ2</accession>
<keyword evidence="1" id="KW-0611">Plant defense</keyword>
<dbReference type="Gene3D" id="3.40.50.300">
    <property type="entry name" value="P-loop containing nucleotide triphosphate hydrolases"/>
    <property type="match status" value="1"/>
</dbReference>
<dbReference type="PANTHER" id="PTHR33463">
    <property type="entry name" value="NB-ARC DOMAIN-CONTAINING PROTEIN-RELATED"/>
    <property type="match status" value="1"/>
</dbReference>
<dbReference type="InterPro" id="IPR027417">
    <property type="entry name" value="P-loop_NTPase"/>
</dbReference>
<dbReference type="EMBL" id="JAYKXN010000006">
    <property type="protein sequence ID" value="KAK7280356.1"/>
    <property type="molecule type" value="Genomic_DNA"/>
</dbReference>
<keyword evidence="3" id="KW-1185">Reference proteome</keyword>
<comment type="caution">
    <text evidence="2">The sequence shown here is derived from an EMBL/GenBank/DDBJ whole genome shotgun (WGS) entry which is preliminary data.</text>
</comment>
<dbReference type="Proteomes" id="UP001359559">
    <property type="component" value="Unassembled WGS sequence"/>
</dbReference>
<proteinExistence type="predicted"/>
<evidence type="ECO:0000313" key="3">
    <source>
        <dbReference type="Proteomes" id="UP001359559"/>
    </source>
</evidence>
<name>A0AAN9FSJ2_CLITE</name>
<dbReference type="PANTHER" id="PTHR33463:SF181">
    <property type="entry name" value="AAA+ ATPASE DOMAIN-CONTAINING PROTEIN"/>
    <property type="match status" value="1"/>
</dbReference>
<dbReference type="AlphaFoldDB" id="A0AAN9FSJ2"/>
<reference evidence="2 3" key="1">
    <citation type="submission" date="2024-01" db="EMBL/GenBank/DDBJ databases">
        <title>The genomes of 5 underutilized Papilionoideae crops provide insights into root nodulation and disease resistance.</title>
        <authorList>
            <person name="Yuan L."/>
        </authorList>
    </citation>
    <scope>NUCLEOTIDE SEQUENCE [LARGE SCALE GENOMIC DNA]</scope>
    <source>
        <strain evidence="2">LY-2023</strain>
        <tissue evidence="2">Leaf</tissue>
    </source>
</reference>
<protein>
    <submittedName>
        <fullName evidence="2">Uncharacterized protein</fullName>
    </submittedName>
</protein>